<gene>
    <name evidence="2" type="ORF">Aau02nite_76590</name>
</gene>
<dbReference type="GO" id="GO:0007165">
    <property type="term" value="P:signal transduction"/>
    <property type="evidence" value="ECO:0007669"/>
    <property type="project" value="InterPro"/>
</dbReference>
<comment type="caution">
    <text evidence="2">The sequence shown here is derived from an EMBL/GenBank/DDBJ whole genome shotgun (WGS) entry which is preliminary data.</text>
</comment>
<dbReference type="RefSeq" id="WP_212993492.1">
    <property type="nucleotide sequence ID" value="NZ_BAABEA010000045.1"/>
</dbReference>
<sequence length="421" mass="46554">MRFFISHSAGTDHAKAVLRSVVRRLESAGHSVFVDSTILLGDRWRSRLYHELALCGAAVVLLDQMSIGRRWVQREVDVLLWRRAFHPELCVLPVLLDATNVAAVRKAGFGEFTEQQFLLADGLGPAVIAERVAARVAEATPIGGMTTSRMEQWFDDLETLFARVDQRQRLRQAALELGVSPQDADQVLLPGGCRFLAHQFLGRSTDTATVDAISRLVYAATTDTLLKLAHLVSPAWVEQSASRHLTAPARSTVAVLNADDPHTPEHYVRRATCVDARVQVERVTAVLGEDVEQDLFDQCEEAVFRLLGVEPPVTGRFAVPERELREGPPWPSYLIVAAADLPHDAVASVIKQLRTVFPWLTVLLTVPSGLAAAAAVDAWGLRDVRVLEPVLSPDEEFVAHRTVRSLYRMIRRVSEGGGYRD</sequence>
<dbReference type="Gene3D" id="3.40.50.10140">
    <property type="entry name" value="Toll/interleukin-1 receptor homology (TIR) domain"/>
    <property type="match status" value="1"/>
</dbReference>
<dbReference type="Pfam" id="PF13676">
    <property type="entry name" value="TIR_2"/>
    <property type="match status" value="1"/>
</dbReference>
<dbReference type="EMBL" id="BOQL01000067">
    <property type="protein sequence ID" value="GIM77589.1"/>
    <property type="molecule type" value="Genomic_DNA"/>
</dbReference>
<protein>
    <recommendedName>
        <fullName evidence="1">TIR domain-containing protein</fullName>
    </recommendedName>
</protein>
<feature type="domain" description="TIR" evidence="1">
    <location>
        <begin position="3"/>
        <end position="98"/>
    </location>
</feature>
<evidence type="ECO:0000259" key="1">
    <source>
        <dbReference type="Pfam" id="PF13676"/>
    </source>
</evidence>
<dbReference type="Proteomes" id="UP000681340">
    <property type="component" value="Unassembled WGS sequence"/>
</dbReference>
<reference evidence="2" key="1">
    <citation type="submission" date="2021-03" db="EMBL/GenBank/DDBJ databases">
        <title>Whole genome shotgun sequence of Actinoplanes auranticolor NBRC 12245.</title>
        <authorList>
            <person name="Komaki H."/>
            <person name="Tamura T."/>
        </authorList>
    </citation>
    <scope>NUCLEOTIDE SEQUENCE</scope>
    <source>
        <strain evidence="2">NBRC 12245</strain>
    </source>
</reference>
<evidence type="ECO:0000313" key="2">
    <source>
        <dbReference type="EMBL" id="GIM77589.1"/>
    </source>
</evidence>
<dbReference type="AlphaFoldDB" id="A0A919VSV1"/>
<name>A0A919VSV1_9ACTN</name>
<dbReference type="InterPro" id="IPR000157">
    <property type="entry name" value="TIR_dom"/>
</dbReference>
<accession>A0A919VSV1</accession>
<proteinExistence type="predicted"/>
<dbReference type="SUPFAM" id="SSF52200">
    <property type="entry name" value="Toll/Interleukin receptor TIR domain"/>
    <property type="match status" value="1"/>
</dbReference>
<dbReference type="InterPro" id="IPR035897">
    <property type="entry name" value="Toll_tir_struct_dom_sf"/>
</dbReference>
<organism evidence="2 3">
    <name type="scientific">Actinoplanes auranticolor</name>
    <dbReference type="NCBI Taxonomy" id="47988"/>
    <lineage>
        <taxon>Bacteria</taxon>
        <taxon>Bacillati</taxon>
        <taxon>Actinomycetota</taxon>
        <taxon>Actinomycetes</taxon>
        <taxon>Micromonosporales</taxon>
        <taxon>Micromonosporaceae</taxon>
        <taxon>Actinoplanes</taxon>
    </lineage>
</organism>
<evidence type="ECO:0000313" key="3">
    <source>
        <dbReference type="Proteomes" id="UP000681340"/>
    </source>
</evidence>
<keyword evidence="3" id="KW-1185">Reference proteome</keyword>